<dbReference type="Proteomes" id="UP000727907">
    <property type="component" value="Unassembled WGS sequence"/>
</dbReference>
<protein>
    <submittedName>
        <fullName evidence="5">PLP-dependent transferase</fullName>
    </submittedName>
</protein>
<organism evidence="5 6">
    <name type="scientific">Reyranella humidisoli</name>
    <dbReference type="NCBI Taxonomy" id="2849149"/>
    <lineage>
        <taxon>Bacteria</taxon>
        <taxon>Pseudomonadati</taxon>
        <taxon>Pseudomonadota</taxon>
        <taxon>Alphaproteobacteria</taxon>
        <taxon>Hyphomicrobiales</taxon>
        <taxon>Reyranellaceae</taxon>
        <taxon>Reyranella</taxon>
    </lineage>
</organism>
<feature type="domain" description="Aromatic amino acid beta-eliminating lyase/threonine aldolase" evidence="4">
    <location>
        <begin position="7"/>
        <end position="290"/>
    </location>
</feature>
<reference evidence="5 6" key="1">
    <citation type="submission" date="2021-06" db="EMBL/GenBank/DDBJ databases">
        <authorList>
            <person name="Lee D.H."/>
        </authorList>
    </citation>
    <scope>NUCLEOTIDE SEQUENCE [LARGE SCALE GENOMIC DNA]</scope>
    <source>
        <strain evidence="5 6">MMS21-HV4-11</strain>
    </source>
</reference>
<dbReference type="RefSeq" id="WP_216964777.1">
    <property type="nucleotide sequence ID" value="NZ_JAHOPB010000002.1"/>
</dbReference>
<comment type="caution">
    <text evidence="5">The sequence shown here is derived from an EMBL/GenBank/DDBJ whole genome shotgun (WGS) entry which is preliminary data.</text>
</comment>
<keyword evidence="2" id="KW-0663">Pyridoxal phosphate</keyword>
<proteinExistence type="predicted"/>
<gene>
    <name evidence="5" type="ORF">KQ910_20605</name>
</gene>
<dbReference type="InterPro" id="IPR023603">
    <property type="entry name" value="Low_specificity_L-TA-like"/>
</dbReference>
<keyword evidence="5" id="KW-0808">Transferase</keyword>
<dbReference type="GO" id="GO:0016740">
    <property type="term" value="F:transferase activity"/>
    <property type="evidence" value="ECO:0007669"/>
    <property type="project" value="UniProtKB-KW"/>
</dbReference>
<keyword evidence="6" id="KW-1185">Reference proteome</keyword>
<dbReference type="PANTHER" id="PTHR48097">
    <property type="entry name" value="L-THREONINE ALDOLASE-RELATED"/>
    <property type="match status" value="1"/>
</dbReference>
<dbReference type="EMBL" id="JAHOPB010000002">
    <property type="protein sequence ID" value="MBU8876186.1"/>
    <property type="molecule type" value="Genomic_DNA"/>
</dbReference>
<evidence type="ECO:0000256" key="2">
    <source>
        <dbReference type="ARBA" id="ARBA00022898"/>
    </source>
</evidence>
<sequence>MQNRFIDLYSDTKTKPSPGMRKAMADAEVGDEQKMEDPTVNRLRDRICELLGKEDAVFLPSGTMGNQIAIRVHCRLGDEVIADRTAHIINAESGGTAANAGVMIRMVDGPYGVFTGEQVKEAIRDPNSRNAPRSRLVSIENTSNGGCGTVWPLATMQGVTKVARDAGLSLHMDGARLANACVQSGTKASDYAACVDSLWLDYTKGLGAPVGASLAGSKEFIHEAWRQKQMLGGSMRQSGIIAAAALYALEHNWDRLAEDHDNARHLSEGIANIKGLKIDVPRMETNLVFFEVNKPGWTPARLVEACKERGVGMGTAAGNRIRAVTHLDVNKADIDSALKVISDALAA</sequence>
<evidence type="ECO:0000313" key="6">
    <source>
        <dbReference type="Proteomes" id="UP000727907"/>
    </source>
</evidence>
<dbReference type="NCBIfam" id="NF041359">
    <property type="entry name" value="GntG_guanitoxin"/>
    <property type="match status" value="1"/>
</dbReference>
<dbReference type="PANTHER" id="PTHR48097:SF9">
    <property type="entry name" value="L-THREONINE ALDOLASE"/>
    <property type="match status" value="1"/>
</dbReference>
<accession>A0ABS6IPC7</accession>
<dbReference type="PIRSF" id="PIRSF017617">
    <property type="entry name" value="Thr_aldolase"/>
    <property type="match status" value="1"/>
</dbReference>
<name>A0ABS6IPC7_9HYPH</name>
<comment type="cofactor">
    <cofactor evidence="1">
        <name>pyridoxal 5'-phosphate</name>
        <dbReference type="ChEBI" id="CHEBI:597326"/>
    </cofactor>
</comment>
<evidence type="ECO:0000256" key="3">
    <source>
        <dbReference type="SAM" id="MobiDB-lite"/>
    </source>
</evidence>
<evidence type="ECO:0000256" key="1">
    <source>
        <dbReference type="ARBA" id="ARBA00001933"/>
    </source>
</evidence>
<evidence type="ECO:0000259" key="4">
    <source>
        <dbReference type="Pfam" id="PF01212"/>
    </source>
</evidence>
<evidence type="ECO:0000313" key="5">
    <source>
        <dbReference type="EMBL" id="MBU8876186.1"/>
    </source>
</evidence>
<dbReference type="InterPro" id="IPR001597">
    <property type="entry name" value="ArAA_b-elim_lyase/Thr_aldolase"/>
</dbReference>
<feature type="region of interest" description="Disordered" evidence="3">
    <location>
        <begin position="1"/>
        <end position="37"/>
    </location>
</feature>
<dbReference type="Pfam" id="PF01212">
    <property type="entry name" value="Beta_elim_lyase"/>
    <property type="match status" value="1"/>
</dbReference>